<organism evidence="5">
    <name type="scientific">Archaeoglobus fulgidus</name>
    <dbReference type="NCBI Taxonomy" id="2234"/>
    <lineage>
        <taxon>Archaea</taxon>
        <taxon>Methanobacteriati</taxon>
        <taxon>Methanobacteriota</taxon>
        <taxon>Archaeoglobi</taxon>
        <taxon>Archaeoglobales</taxon>
        <taxon>Archaeoglobaceae</taxon>
        <taxon>Archaeoglobus</taxon>
    </lineage>
</organism>
<dbReference type="Gene3D" id="3.10.290.10">
    <property type="entry name" value="RNA-binding S4 domain"/>
    <property type="match status" value="1"/>
</dbReference>
<dbReference type="InterPro" id="IPR004538">
    <property type="entry name" value="Hemolysin_A/TlyA"/>
</dbReference>
<sequence length="217" mass="25205">MRLDVLLVKRGFFKSRSRAKEAVKRGFVLVDGEKVTKPSAEVSFDSEIEVLQPERPRGYWKLKEIDERFNLFSGNEVVLDLGSSAGGFLLYASERAKKVYGIEYSGEFEEQLREIERLRQNVKVYIADAFTFDISFLPELDVILNDLTLPFSSSLRAMQRFLPKLKKGGLVLFVHKEGDKESPDFGEMEVLNSFTSQNRKETYYLLRRLNHYHYKNL</sequence>
<comment type="similarity">
    <text evidence="2">Belongs to the TlyA family.</text>
</comment>
<dbReference type="Pfam" id="PF01728">
    <property type="entry name" value="FtsJ"/>
    <property type="match status" value="1"/>
</dbReference>
<keyword evidence="5" id="KW-0808">Transferase</keyword>
<keyword evidence="5" id="KW-0489">Methyltransferase</keyword>
<evidence type="ECO:0000256" key="2">
    <source>
        <dbReference type="ARBA" id="ARBA00029460"/>
    </source>
</evidence>
<dbReference type="Gene3D" id="3.40.50.150">
    <property type="entry name" value="Vaccinia Virus protein VP39"/>
    <property type="match status" value="1"/>
</dbReference>
<reference evidence="5" key="1">
    <citation type="journal article" date="2020" name="mSystems">
        <title>Genome- and Community-Level Interaction Insights into Carbon Utilization and Element Cycling Functions of Hydrothermarchaeota in Hydrothermal Sediment.</title>
        <authorList>
            <person name="Zhou Z."/>
            <person name="Liu Y."/>
            <person name="Xu W."/>
            <person name="Pan J."/>
            <person name="Luo Z.H."/>
            <person name="Li M."/>
        </authorList>
    </citation>
    <scope>NUCLEOTIDE SEQUENCE [LARGE SCALE GENOMIC DNA]</scope>
    <source>
        <strain evidence="5">SpSt-12</strain>
    </source>
</reference>
<protein>
    <submittedName>
        <fullName evidence="5">TlyA family rRNA (Cytidine-2'-O)-methyltransferase</fullName>
    </submittedName>
</protein>
<dbReference type="GO" id="GO:0003723">
    <property type="term" value="F:RNA binding"/>
    <property type="evidence" value="ECO:0007669"/>
    <property type="project" value="UniProtKB-KW"/>
</dbReference>
<dbReference type="PROSITE" id="PS50889">
    <property type="entry name" value="S4"/>
    <property type="match status" value="1"/>
</dbReference>
<dbReference type="GO" id="GO:0008168">
    <property type="term" value="F:methyltransferase activity"/>
    <property type="evidence" value="ECO:0007669"/>
    <property type="project" value="UniProtKB-KW"/>
</dbReference>
<evidence type="ECO:0000256" key="1">
    <source>
        <dbReference type="ARBA" id="ARBA00022884"/>
    </source>
</evidence>
<dbReference type="InterPro" id="IPR002942">
    <property type="entry name" value="S4_RNA-bd"/>
</dbReference>
<keyword evidence="1 3" id="KW-0694">RNA-binding</keyword>
<comment type="caution">
    <text evidence="5">The sequence shown here is derived from an EMBL/GenBank/DDBJ whole genome shotgun (WGS) entry which is preliminary data.</text>
</comment>
<dbReference type="InterPro" id="IPR002877">
    <property type="entry name" value="RNA_MeTrfase_FtsJ_dom"/>
</dbReference>
<dbReference type="EMBL" id="DSCQ01000119">
    <property type="protein sequence ID" value="HET22181.1"/>
    <property type="molecule type" value="Genomic_DNA"/>
</dbReference>
<dbReference type="PANTHER" id="PTHR32319">
    <property type="entry name" value="BACTERIAL HEMOLYSIN-LIKE PROTEIN"/>
    <property type="match status" value="1"/>
</dbReference>
<dbReference type="CDD" id="cd00165">
    <property type="entry name" value="S4"/>
    <property type="match status" value="1"/>
</dbReference>
<dbReference type="InterPro" id="IPR036986">
    <property type="entry name" value="S4_RNA-bd_sf"/>
</dbReference>
<feature type="domain" description="RNA-binding S4" evidence="4">
    <location>
        <begin position="1"/>
        <end position="61"/>
    </location>
</feature>
<dbReference type="PANTHER" id="PTHR32319:SF0">
    <property type="entry name" value="BACTERIAL HEMOLYSIN-LIKE PROTEIN"/>
    <property type="match status" value="1"/>
</dbReference>
<evidence type="ECO:0000313" key="5">
    <source>
        <dbReference type="EMBL" id="HET22181.1"/>
    </source>
</evidence>
<proteinExistence type="inferred from homology"/>
<dbReference type="SUPFAM" id="SSF53335">
    <property type="entry name" value="S-adenosyl-L-methionine-dependent methyltransferases"/>
    <property type="match status" value="1"/>
</dbReference>
<evidence type="ECO:0000259" key="4">
    <source>
        <dbReference type="SMART" id="SM00363"/>
    </source>
</evidence>
<evidence type="ECO:0000256" key="3">
    <source>
        <dbReference type="PROSITE-ProRule" id="PRU00182"/>
    </source>
</evidence>
<gene>
    <name evidence="5" type="ORF">ENN70_09105</name>
</gene>
<dbReference type="Pfam" id="PF01479">
    <property type="entry name" value="S4"/>
    <property type="match status" value="1"/>
</dbReference>
<dbReference type="SMART" id="SM00363">
    <property type="entry name" value="S4"/>
    <property type="match status" value="1"/>
</dbReference>
<dbReference type="AlphaFoldDB" id="A0A7C2NCS6"/>
<dbReference type="InterPro" id="IPR047048">
    <property type="entry name" value="TlyA"/>
</dbReference>
<dbReference type="GO" id="GO:0032259">
    <property type="term" value="P:methylation"/>
    <property type="evidence" value="ECO:0007669"/>
    <property type="project" value="UniProtKB-KW"/>
</dbReference>
<accession>A0A7C2NCS6</accession>
<name>A0A7C2NCS6_ARCFL</name>
<dbReference type="InterPro" id="IPR029063">
    <property type="entry name" value="SAM-dependent_MTases_sf"/>
</dbReference>
<dbReference type="CDD" id="cd02440">
    <property type="entry name" value="AdoMet_MTases"/>
    <property type="match status" value="1"/>
</dbReference>
<dbReference type="NCBIfam" id="TIGR00478">
    <property type="entry name" value="tly"/>
    <property type="match status" value="1"/>
</dbReference>